<organism evidence="1 2">
    <name type="scientific">Ramlibacter aurantiacus</name>
    <dbReference type="NCBI Taxonomy" id="2801330"/>
    <lineage>
        <taxon>Bacteria</taxon>
        <taxon>Pseudomonadati</taxon>
        <taxon>Pseudomonadota</taxon>
        <taxon>Betaproteobacteria</taxon>
        <taxon>Burkholderiales</taxon>
        <taxon>Comamonadaceae</taxon>
        <taxon>Ramlibacter</taxon>
    </lineage>
</organism>
<reference evidence="1" key="1">
    <citation type="submission" date="2021-01" db="EMBL/GenBank/DDBJ databases">
        <title>Ramlibacter sp. strain AW1 16S ribosomal RNA gene Genome sequencing and assembly.</title>
        <authorList>
            <person name="Kang M."/>
        </authorList>
    </citation>
    <scope>NUCLEOTIDE SEQUENCE</scope>
    <source>
        <strain evidence="1">AW1</strain>
    </source>
</reference>
<proteinExistence type="predicted"/>
<dbReference type="EMBL" id="JAEQNA010000001">
    <property type="protein sequence ID" value="MBL0419449.1"/>
    <property type="molecule type" value="Genomic_DNA"/>
</dbReference>
<sequence length="255" mass="28474">MSTQSIEALLARLYTCNETRRTFFSNPDEVLSLFDLNESERQSLLEIDVPGFLLATNSFSYKRWKANHWRLQLTKTFLTYDDLFDSALLTRTMSLFATRVASGRYAIDAPQWTPRGIVSDLLPVAPLNQLNQDHLLSEQQHLQPVNGVWKRLWSLHLRDHHLTRLFFLNPSSAATGDPISLHNSPGVTMTYVVLSGASSGAHIRAYSNGGDVIASEAARPGRTITFPADVKQQVEFEAADSVPCELLCIKTLAAI</sequence>
<name>A0A937D0H9_9BURK</name>
<evidence type="ECO:0000313" key="2">
    <source>
        <dbReference type="Proteomes" id="UP000613011"/>
    </source>
</evidence>
<comment type="caution">
    <text evidence="1">The sequence shown here is derived from an EMBL/GenBank/DDBJ whole genome shotgun (WGS) entry which is preliminary data.</text>
</comment>
<dbReference type="AlphaFoldDB" id="A0A937D0H9"/>
<accession>A0A937D0H9</accession>
<dbReference type="RefSeq" id="WP_201682478.1">
    <property type="nucleotide sequence ID" value="NZ_JAEQNA010000001.1"/>
</dbReference>
<dbReference type="Proteomes" id="UP000613011">
    <property type="component" value="Unassembled WGS sequence"/>
</dbReference>
<evidence type="ECO:0000313" key="1">
    <source>
        <dbReference type="EMBL" id="MBL0419449.1"/>
    </source>
</evidence>
<protein>
    <submittedName>
        <fullName evidence="1">Uncharacterized protein</fullName>
    </submittedName>
</protein>
<keyword evidence="2" id="KW-1185">Reference proteome</keyword>
<gene>
    <name evidence="1" type="ORF">JI739_03715</name>
</gene>